<sequence length="101" mass="11842">MYGQLIAILLSSSLMFQMRRLLLIKKKRERSEFKAIGIVKECFLSLHNALKNQIQDNGQVLLQIFQMIEKNGHKSHRYKKKTVFDILGVVYEYTRGLRTIA</sequence>
<protein>
    <recommendedName>
        <fullName evidence="3">Transposase</fullName>
    </recommendedName>
</protein>
<evidence type="ECO:0008006" key="3">
    <source>
        <dbReference type="Google" id="ProtNLM"/>
    </source>
</evidence>
<name>A0A1G8T1C5_ANEMI</name>
<organism evidence="1 2">
    <name type="scientific">Aneurinibacillus migulanus</name>
    <name type="common">Bacillus migulanus</name>
    <dbReference type="NCBI Taxonomy" id="47500"/>
    <lineage>
        <taxon>Bacteria</taxon>
        <taxon>Bacillati</taxon>
        <taxon>Bacillota</taxon>
        <taxon>Bacilli</taxon>
        <taxon>Bacillales</taxon>
        <taxon>Paenibacillaceae</taxon>
        <taxon>Aneurinibacillus group</taxon>
        <taxon>Aneurinibacillus</taxon>
    </lineage>
</organism>
<reference evidence="1 2" key="1">
    <citation type="submission" date="2016-10" db="EMBL/GenBank/DDBJ databases">
        <authorList>
            <person name="de Groot N.N."/>
        </authorList>
    </citation>
    <scope>NUCLEOTIDE SEQUENCE [LARGE SCALE GENOMIC DNA]</scope>
    <source>
        <strain evidence="1 2">DSM 2895</strain>
    </source>
</reference>
<evidence type="ECO:0000313" key="2">
    <source>
        <dbReference type="Proteomes" id="UP000182836"/>
    </source>
</evidence>
<dbReference type="EMBL" id="FNED01000016">
    <property type="protein sequence ID" value="SDJ34815.1"/>
    <property type="molecule type" value="Genomic_DNA"/>
</dbReference>
<proteinExistence type="predicted"/>
<dbReference type="AlphaFoldDB" id="A0A1G8T1C5"/>
<accession>A0A1G8T1C5</accession>
<dbReference type="Proteomes" id="UP000182836">
    <property type="component" value="Unassembled WGS sequence"/>
</dbReference>
<gene>
    <name evidence="1" type="ORF">SAMN04487909_11629</name>
</gene>
<evidence type="ECO:0000313" key="1">
    <source>
        <dbReference type="EMBL" id="SDJ34815.1"/>
    </source>
</evidence>